<evidence type="ECO:0000313" key="2">
    <source>
        <dbReference type="EMBL" id="MBS3650965.1"/>
    </source>
</evidence>
<evidence type="ECO:0000256" key="1">
    <source>
        <dbReference type="SAM" id="SignalP"/>
    </source>
</evidence>
<keyword evidence="3" id="KW-1185">Reference proteome</keyword>
<name>A0A942E4F6_9HYPH</name>
<sequence>MKRIAISALALALLAGPTAQAMAAPVQHRAGGDVVAQYHGSRHHEAKRHHHRHQRWHKGHRYSEWKRHKPVRNYHRHGLRRPVPGHHWIRVGNDYLLVGAVSGLIASIVVAR</sequence>
<reference evidence="2" key="1">
    <citation type="submission" date="2021-04" db="EMBL/GenBank/DDBJ databases">
        <title>Pseudaminobacter soli sp. nov., isolated from paddy soil contaminated by heavy metals.</title>
        <authorList>
            <person name="Zhang K."/>
        </authorList>
    </citation>
    <scope>NUCLEOTIDE SEQUENCE</scope>
    <source>
        <strain evidence="2">19-2017</strain>
    </source>
</reference>
<organism evidence="2 3">
    <name type="scientific">Pseudaminobacter soli</name>
    <name type="common">ex Zhang et al. 2022</name>
    <dbReference type="NCBI Taxonomy" id="2831468"/>
    <lineage>
        <taxon>Bacteria</taxon>
        <taxon>Pseudomonadati</taxon>
        <taxon>Pseudomonadota</taxon>
        <taxon>Alphaproteobacteria</taxon>
        <taxon>Hyphomicrobiales</taxon>
        <taxon>Phyllobacteriaceae</taxon>
        <taxon>Pseudaminobacter</taxon>
    </lineage>
</organism>
<dbReference type="AlphaFoldDB" id="A0A942E4F6"/>
<dbReference type="InterPro" id="IPR024572">
    <property type="entry name" value="RcnB"/>
</dbReference>
<keyword evidence="1" id="KW-0732">Signal</keyword>
<dbReference type="EMBL" id="JAGWCR010000011">
    <property type="protein sequence ID" value="MBS3650965.1"/>
    <property type="molecule type" value="Genomic_DNA"/>
</dbReference>
<accession>A0A942E4F6</accession>
<dbReference type="Gene3D" id="3.10.450.160">
    <property type="entry name" value="inner membrane protein cigr"/>
    <property type="match status" value="1"/>
</dbReference>
<evidence type="ECO:0000313" key="3">
    <source>
        <dbReference type="Proteomes" id="UP000680348"/>
    </source>
</evidence>
<dbReference type="Pfam" id="PF11776">
    <property type="entry name" value="RcnB"/>
    <property type="match status" value="1"/>
</dbReference>
<proteinExistence type="predicted"/>
<feature type="signal peptide" evidence="1">
    <location>
        <begin position="1"/>
        <end position="23"/>
    </location>
</feature>
<dbReference type="Proteomes" id="UP000680348">
    <property type="component" value="Unassembled WGS sequence"/>
</dbReference>
<gene>
    <name evidence="2" type="ORF">KEU06_20335</name>
</gene>
<feature type="chain" id="PRO_5036860966" evidence="1">
    <location>
        <begin position="24"/>
        <end position="112"/>
    </location>
</feature>
<protein>
    <submittedName>
        <fullName evidence="2">RcnB family protein</fullName>
    </submittedName>
</protein>
<dbReference type="RefSeq" id="WP_188256518.1">
    <property type="nucleotide sequence ID" value="NZ_JABVCF010000011.1"/>
</dbReference>
<comment type="caution">
    <text evidence="2">The sequence shown here is derived from an EMBL/GenBank/DDBJ whole genome shotgun (WGS) entry which is preliminary data.</text>
</comment>